<dbReference type="FunFam" id="2.10.110.30:FF:000002">
    <property type="entry name" value="Putative e3 ubiquitin-protein ligase ubr3"/>
    <property type="match status" value="1"/>
</dbReference>
<proteinExistence type="inferred from homology"/>
<accession>A0A843VTB2</accession>
<evidence type="ECO:0000256" key="3">
    <source>
        <dbReference type="ARBA" id="ARBA00022679"/>
    </source>
</evidence>
<dbReference type="PANTHER" id="PTHR21497">
    <property type="entry name" value="UBIQUITIN LIGASE E3 ALPHA-RELATED"/>
    <property type="match status" value="1"/>
</dbReference>
<dbReference type="GO" id="GO:0008270">
    <property type="term" value="F:zinc ion binding"/>
    <property type="evidence" value="ECO:0007669"/>
    <property type="project" value="UniProtKB-UniRule"/>
</dbReference>
<dbReference type="GO" id="GO:0016567">
    <property type="term" value="P:protein ubiquitination"/>
    <property type="evidence" value="ECO:0007669"/>
    <property type="project" value="UniProtKB-UniRule"/>
</dbReference>
<evidence type="ECO:0000256" key="1">
    <source>
        <dbReference type="ARBA" id="ARBA00000900"/>
    </source>
</evidence>
<feature type="domain" description="UBR-type" evidence="12">
    <location>
        <begin position="164"/>
        <end position="234"/>
    </location>
</feature>
<dbReference type="GO" id="GO:0061630">
    <property type="term" value="F:ubiquitin protein ligase activity"/>
    <property type="evidence" value="ECO:0007669"/>
    <property type="project" value="UniProtKB-UniRule"/>
</dbReference>
<dbReference type="PANTHER" id="PTHR21497:SF53">
    <property type="entry name" value="E3 UBIQUITIN-PROTEIN LIGASE PRT6"/>
    <property type="match status" value="1"/>
</dbReference>
<evidence type="ECO:0000256" key="11">
    <source>
        <dbReference type="SAM" id="MobiDB-lite"/>
    </source>
</evidence>
<feature type="zinc finger region" description="UBR-type" evidence="9">
    <location>
        <begin position="164"/>
        <end position="234"/>
    </location>
</feature>
<organism evidence="13 14">
    <name type="scientific">Colocasia esculenta</name>
    <name type="common">Wild taro</name>
    <name type="synonym">Arum esculentum</name>
    <dbReference type="NCBI Taxonomy" id="4460"/>
    <lineage>
        <taxon>Eukaryota</taxon>
        <taxon>Viridiplantae</taxon>
        <taxon>Streptophyta</taxon>
        <taxon>Embryophyta</taxon>
        <taxon>Tracheophyta</taxon>
        <taxon>Spermatophyta</taxon>
        <taxon>Magnoliopsida</taxon>
        <taxon>Liliopsida</taxon>
        <taxon>Araceae</taxon>
        <taxon>Aroideae</taxon>
        <taxon>Colocasieae</taxon>
        <taxon>Colocasia</taxon>
    </lineage>
</organism>
<dbReference type="SMART" id="SM00396">
    <property type="entry name" value="ZnF_UBR1"/>
    <property type="match status" value="1"/>
</dbReference>
<keyword evidence="6 10" id="KW-0833">Ubl conjugation pathway</keyword>
<dbReference type="OrthoDB" id="26387at2759"/>
<keyword evidence="5 10" id="KW-0863">Zinc-finger</keyword>
<dbReference type="CDD" id="cd19673">
    <property type="entry name" value="UBR-box_UBR3"/>
    <property type="match status" value="1"/>
</dbReference>
<evidence type="ECO:0000313" key="13">
    <source>
        <dbReference type="EMBL" id="MQM00482.1"/>
    </source>
</evidence>
<evidence type="ECO:0000256" key="2">
    <source>
        <dbReference type="ARBA" id="ARBA00004906"/>
    </source>
</evidence>
<comment type="pathway">
    <text evidence="2 10">Protein modification; protein ubiquitination.</text>
</comment>
<feature type="compositionally biased region" description="Low complexity" evidence="11">
    <location>
        <begin position="559"/>
        <end position="570"/>
    </location>
</feature>
<dbReference type="GO" id="GO:0071596">
    <property type="term" value="P:ubiquitin-dependent protein catabolic process via the N-end rule pathway"/>
    <property type="evidence" value="ECO:0007669"/>
    <property type="project" value="UniProtKB-UniRule"/>
</dbReference>
<dbReference type="GO" id="GO:0000151">
    <property type="term" value="C:ubiquitin ligase complex"/>
    <property type="evidence" value="ECO:0007669"/>
    <property type="project" value="TreeGrafter"/>
</dbReference>
<keyword evidence="4 10" id="KW-0479">Metal-binding</keyword>
<comment type="function">
    <text evidence="10">Ubiquitin ligase protein which is a component of the N-end rule pathway. Recognizes and binds to proteins bearing specific N-terminal residues that are destabilizing according to the N-end rule, leading to their ubiquitination and subsequent degradation.</text>
</comment>
<dbReference type="GO" id="GO:0005737">
    <property type="term" value="C:cytoplasm"/>
    <property type="evidence" value="ECO:0007669"/>
    <property type="project" value="TreeGrafter"/>
</dbReference>
<dbReference type="InterPro" id="IPR003126">
    <property type="entry name" value="Znf_UBR"/>
</dbReference>
<dbReference type="InterPro" id="IPR039164">
    <property type="entry name" value="UBR1-like"/>
</dbReference>
<comment type="similarity">
    <text evidence="8 10">Belongs to the E3 ubiquitin-protein ligase UBR1-like family.</text>
</comment>
<evidence type="ECO:0000256" key="9">
    <source>
        <dbReference type="PROSITE-ProRule" id="PRU00508"/>
    </source>
</evidence>
<evidence type="ECO:0000256" key="5">
    <source>
        <dbReference type="ARBA" id="ARBA00022771"/>
    </source>
</evidence>
<protein>
    <recommendedName>
        <fullName evidence="10">E3 ubiquitin-protein ligase</fullName>
        <ecNumber evidence="10">2.3.2.27</ecNumber>
    </recommendedName>
</protein>
<evidence type="ECO:0000256" key="8">
    <source>
        <dbReference type="ARBA" id="ARBA00046341"/>
    </source>
</evidence>
<evidence type="ECO:0000256" key="10">
    <source>
        <dbReference type="RuleBase" id="RU366018"/>
    </source>
</evidence>
<keyword evidence="7 10" id="KW-0862">Zinc</keyword>
<reference evidence="13" key="1">
    <citation type="submission" date="2017-07" db="EMBL/GenBank/DDBJ databases">
        <title>Taro Niue Genome Assembly and Annotation.</title>
        <authorList>
            <person name="Atibalentja N."/>
            <person name="Keating K."/>
            <person name="Fields C.J."/>
        </authorList>
    </citation>
    <scope>NUCLEOTIDE SEQUENCE</scope>
    <source>
        <strain evidence="13">Niue_2</strain>
        <tissue evidence="13">Leaf</tissue>
    </source>
</reference>
<evidence type="ECO:0000256" key="7">
    <source>
        <dbReference type="ARBA" id="ARBA00022833"/>
    </source>
</evidence>
<evidence type="ECO:0000313" key="14">
    <source>
        <dbReference type="Proteomes" id="UP000652761"/>
    </source>
</evidence>
<gene>
    <name evidence="13" type="ORF">Taro_033215</name>
</gene>
<evidence type="ECO:0000256" key="6">
    <source>
        <dbReference type="ARBA" id="ARBA00022786"/>
    </source>
</evidence>
<dbReference type="EC" id="2.3.2.27" evidence="10"/>
<dbReference type="Proteomes" id="UP000652761">
    <property type="component" value="Unassembled WGS sequence"/>
</dbReference>
<keyword evidence="3 10" id="KW-0808">Transferase</keyword>
<dbReference type="AlphaFoldDB" id="A0A843VTB2"/>
<dbReference type="Gene3D" id="2.10.110.30">
    <property type="match status" value="1"/>
</dbReference>
<sequence>MAVPPNWKGIRGLSFRSILIPLRDRRNAGAQRLEIDLLELRGLAACRSWHGAGCAAGTDYDDPPEGENIAVPQEQLDELQPGLVSFVEEHKLLLPELVSEILPADSDVADAWIAAKQEAERGSWNISAGDLFSESLLWLQWLMFEDEPHVFLNSLSQKAVGQRAVCGAVWGHRDLAYRCRTCEHDPTCAICVPCFQNGNHKDHDYSIIYTGGGCCDCGDVTAWKREGFCSKHKGVEQVQPLPEEIAGSAGPVIDALLVCWKERLLLASNNILRHHREGNNKYANELSSMVVGMLLEFCNCSESLLNFIAKAFLNSVGLLDILVRAEIFLDKSVVKKLHELLLKLLGEPLFKYEFAKVFIRYYPTTVNEIIKDKNDSTFDKYPLLQTFSVQIFTVPTLTPRLVREVNLLAVLLECLSNLFRSCVGADGCLEANKWANMYETTIRLVEDIRYVMSHDEVPRYIARECPDISKLWIKILELVHSVDPQKRVTGLHTEEENENLQTPFMLGHYLGNVQSLLVEGAFLAEEGEEIKSGGSSFSSELPDTDDGDRRRHAKVGRLSQESSVSESYISSRSTALPGPISAELDSTGNHPCIPPYVASLFFWCMKSLDRLLASEVAFGTTLSPDASNGSGCNILSLRGKFLRPRKEGGSSRFYRSYSGRNDQLRGFSVTARNSGISIRRDLGTRQVTVEDIDSGNSSVALASDVSSINMDTGTDPETLSVLSIVDWPEIVYDVSSQEISFHIPLHRLLTLLFQKAMSKCYGNDGAVEKRSDDHKVPLSAYFHDFFQQILRSFHPSGFSAFVMEHPLRLRVFCAQVRAGMWRKNGDAGILISEWYRAVVWFDIGIESDLFLLQCCAALAPAELFVKRIQERFGLLNYLSLDLAEHSEYVL</sequence>
<evidence type="ECO:0000259" key="12">
    <source>
        <dbReference type="PROSITE" id="PS51157"/>
    </source>
</evidence>
<name>A0A843VTB2_COLES</name>
<dbReference type="EMBL" id="NMUH01002520">
    <property type="protein sequence ID" value="MQM00482.1"/>
    <property type="molecule type" value="Genomic_DNA"/>
</dbReference>
<comment type="catalytic activity">
    <reaction evidence="1 10">
        <text>S-ubiquitinyl-[E2 ubiquitin-conjugating enzyme]-L-cysteine + [acceptor protein]-L-lysine = [E2 ubiquitin-conjugating enzyme]-L-cysteine + N(6)-ubiquitinyl-[acceptor protein]-L-lysine.</text>
        <dbReference type="EC" id="2.3.2.27"/>
    </reaction>
</comment>
<keyword evidence="14" id="KW-1185">Reference proteome</keyword>
<evidence type="ECO:0000256" key="4">
    <source>
        <dbReference type="ARBA" id="ARBA00022723"/>
    </source>
</evidence>
<dbReference type="UniPathway" id="UPA00143"/>
<feature type="region of interest" description="Disordered" evidence="11">
    <location>
        <begin position="532"/>
        <end position="570"/>
    </location>
</feature>
<dbReference type="PROSITE" id="PS51157">
    <property type="entry name" value="ZF_UBR"/>
    <property type="match status" value="1"/>
</dbReference>
<comment type="caution">
    <text evidence="13">The sequence shown here is derived from an EMBL/GenBank/DDBJ whole genome shotgun (WGS) entry which is preliminary data.</text>
</comment>
<dbReference type="Pfam" id="PF02207">
    <property type="entry name" value="zf-UBR"/>
    <property type="match status" value="1"/>
</dbReference>